<reference evidence="1" key="2">
    <citation type="submission" date="2022-06" db="UniProtKB">
        <authorList>
            <consortium name="EnsemblMetazoa"/>
        </authorList>
    </citation>
    <scope>IDENTIFICATION</scope>
    <source>
        <strain evidence="1">DF5081</strain>
    </source>
</reference>
<evidence type="ECO:0000313" key="2">
    <source>
        <dbReference type="Proteomes" id="UP000005237"/>
    </source>
</evidence>
<evidence type="ECO:0000313" key="1">
    <source>
        <dbReference type="EnsemblMetazoa" id="CJA35886.1"/>
    </source>
</evidence>
<sequence length="119" mass="13823">MSIFHPSNCYRSSSTGHVFTRSPRFFEQRSHFRSRQKEKLHFNGATSFCRYWQRFRPRRYSSETTIPARLLAAQTAHRLVSALVFHTVSGLCRQIEPDQVLDACRGLQVEFSEEIAAAQ</sequence>
<dbReference type="EnsemblMetazoa" id="CJA35886.1">
    <property type="protein sequence ID" value="CJA35886.1"/>
    <property type="gene ID" value="WBGene00211733"/>
</dbReference>
<dbReference type="Proteomes" id="UP000005237">
    <property type="component" value="Unassembled WGS sequence"/>
</dbReference>
<name>A0A8R1EIZ7_CAEJA</name>
<protein>
    <submittedName>
        <fullName evidence="1">Uncharacterized protein</fullName>
    </submittedName>
</protein>
<keyword evidence="2" id="KW-1185">Reference proteome</keyword>
<proteinExistence type="predicted"/>
<accession>A0A8R1EIZ7</accession>
<organism evidence="1 2">
    <name type="scientific">Caenorhabditis japonica</name>
    <dbReference type="NCBI Taxonomy" id="281687"/>
    <lineage>
        <taxon>Eukaryota</taxon>
        <taxon>Metazoa</taxon>
        <taxon>Ecdysozoa</taxon>
        <taxon>Nematoda</taxon>
        <taxon>Chromadorea</taxon>
        <taxon>Rhabditida</taxon>
        <taxon>Rhabditina</taxon>
        <taxon>Rhabditomorpha</taxon>
        <taxon>Rhabditoidea</taxon>
        <taxon>Rhabditidae</taxon>
        <taxon>Peloderinae</taxon>
        <taxon>Caenorhabditis</taxon>
    </lineage>
</organism>
<dbReference type="AlphaFoldDB" id="A0A8R1EIZ7"/>
<reference evidence="2" key="1">
    <citation type="submission" date="2010-08" db="EMBL/GenBank/DDBJ databases">
        <authorList>
            <consortium name="Caenorhabditis japonica Sequencing Consortium"/>
            <person name="Wilson R.K."/>
        </authorList>
    </citation>
    <scope>NUCLEOTIDE SEQUENCE [LARGE SCALE GENOMIC DNA]</scope>
    <source>
        <strain evidence="2">DF5081</strain>
    </source>
</reference>